<keyword evidence="9" id="KW-1133">Transmembrane helix</keyword>
<protein>
    <recommendedName>
        <fullName evidence="12">Cytochrome P450</fullName>
    </recommendedName>
</protein>
<evidence type="ECO:0000256" key="7">
    <source>
        <dbReference type="ARBA" id="ARBA00023033"/>
    </source>
</evidence>
<evidence type="ECO:0000256" key="4">
    <source>
        <dbReference type="ARBA" id="ARBA00022723"/>
    </source>
</evidence>
<dbReference type="Pfam" id="PF00067">
    <property type="entry name" value="p450"/>
    <property type="match status" value="1"/>
</dbReference>
<dbReference type="PROSITE" id="PS00086">
    <property type="entry name" value="CYTOCHROME_P450"/>
    <property type="match status" value="1"/>
</dbReference>
<evidence type="ECO:0000256" key="6">
    <source>
        <dbReference type="ARBA" id="ARBA00023004"/>
    </source>
</evidence>
<keyword evidence="7 8" id="KW-0503">Monooxygenase</keyword>
<dbReference type="PRINTS" id="PR00385">
    <property type="entry name" value="P450"/>
</dbReference>
<dbReference type="Gene3D" id="1.10.630.10">
    <property type="entry name" value="Cytochrome P450"/>
    <property type="match status" value="1"/>
</dbReference>
<comment type="similarity">
    <text evidence="2 8">Belongs to the cytochrome P450 family.</text>
</comment>
<dbReference type="PRINTS" id="PR00463">
    <property type="entry name" value="EP450I"/>
</dbReference>
<dbReference type="PANTHER" id="PTHR47946:SF6">
    <property type="entry name" value="CYTOCHROME P450 78A7"/>
    <property type="match status" value="1"/>
</dbReference>
<proteinExistence type="inferred from homology"/>
<organism evidence="10 11">
    <name type="scientific">Sphagnum troendelagicum</name>
    <dbReference type="NCBI Taxonomy" id="128251"/>
    <lineage>
        <taxon>Eukaryota</taxon>
        <taxon>Viridiplantae</taxon>
        <taxon>Streptophyta</taxon>
        <taxon>Embryophyta</taxon>
        <taxon>Bryophyta</taxon>
        <taxon>Sphagnophytina</taxon>
        <taxon>Sphagnopsida</taxon>
        <taxon>Sphagnales</taxon>
        <taxon>Sphagnaceae</taxon>
        <taxon>Sphagnum</taxon>
    </lineage>
</organism>
<evidence type="ECO:0000256" key="2">
    <source>
        <dbReference type="ARBA" id="ARBA00010617"/>
    </source>
</evidence>
<evidence type="ECO:0000256" key="3">
    <source>
        <dbReference type="ARBA" id="ARBA00022617"/>
    </source>
</evidence>
<keyword evidence="6 8" id="KW-0408">Iron</keyword>
<dbReference type="InterPro" id="IPR002401">
    <property type="entry name" value="Cyt_P450_E_grp-I"/>
</dbReference>
<gene>
    <name evidence="10" type="ORF">CSSPTR1EN2_LOCUS4521</name>
</gene>
<comment type="cofactor">
    <cofactor evidence="1">
        <name>heme</name>
        <dbReference type="ChEBI" id="CHEBI:30413"/>
    </cofactor>
</comment>
<dbReference type="InterPro" id="IPR051996">
    <property type="entry name" value="Cytochrome_P450_78A"/>
</dbReference>
<keyword evidence="9" id="KW-0472">Membrane</keyword>
<dbReference type="InterPro" id="IPR017972">
    <property type="entry name" value="Cyt_P450_CS"/>
</dbReference>
<dbReference type="InterPro" id="IPR036396">
    <property type="entry name" value="Cyt_P450_sf"/>
</dbReference>
<sequence length="552" mass="60550">MEVVHMSSSSSGGWSWLFALPMLAKQGRSALLEGSSSLSSWYVLLALAAISLSAVVVCWLGPGGSAWGSLKRRNTIPGPRGVPVLGSLMEMGGLAHRRLAQLAQQHGALSLMSLSLGKTRVVIASKPDTARDILCSSSFANRPLKQSAQQLLFGRAIGFAPQGDYWRGLRRIAANHLFAPKRIAAHEASRQFETNQVLVSIAKESSVTPGGAIQIRSYLQRASLNNIMSGVFGRRYDFDTQSCTEALQLKQMVREGFELLGAFNWADHLPALEAVDPHNIHQRCAKLVPRVTAFVQNIIDEHRAARAAASETSSEVSDFVDVLLSLQGEEKLSDADAVAVLWEMIFRGTDTTAILTEWIMAELVLHPEIQAKLHSELDAVVGRNREVRDADIAHMPYLQAVVKETLRTHPPGPLLSWARLSTEDVQVGGHLVPKGTTAMVNMWAIAHDPTIWANPHNFCPERFLPLEGGMDFDVRGSDLRLAPFGAGRRVCPGRALGMTTVQLWLAQLLHKFQWVASTDHPVDLSEVLKLSCEMVHPLHAIPIPRMIMDLNI</sequence>
<keyword evidence="9" id="KW-0812">Transmembrane</keyword>
<dbReference type="SUPFAM" id="SSF48264">
    <property type="entry name" value="Cytochrome P450"/>
    <property type="match status" value="1"/>
</dbReference>
<dbReference type="PANTHER" id="PTHR47946">
    <property type="entry name" value="CYTOCHROME P450 78A7-RELATED"/>
    <property type="match status" value="1"/>
</dbReference>
<evidence type="ECO:0008006" key="12">
    <source>
        <dbReference type="Google" id="ProtNLM"/>
    </source>
</evidence>
<keyword evidence="5 8" id="KW-0560">Oxidoreductase</keyword>
<evidence type="ECO:0000313" key="11">
    <source>
        <dbReference type="Proteomes" id="UP001497512"/>
    </source>
</evidence>
<keyword evidence="4 8" id="KW-0479">Metal-binding</keyword>
<feature type="transmembrane region" description="Helical" evidence="9">
    <location>
        <begin position="40"/>
        <end position="62"/>
    </location>
</feature>
<reference evidence="10" key="1">
    <citation type="submission" date="2024-02" db="EMBL/GenBank/DDBJ databases">
        <authorList>
            <consortium name="ELIXIR-Norway"/>
            <consortium name="Elixir Norway"/>
        </authorList>
    </citation>
    <scope>NUCLEOTIDE SEQUENCE</scope>
</reference>
<dbReference type="EMBL" id="OZ019904">
    <property type="protein sequence ID" value="CAK9198607.1"/>
    <property type="molecule type" value="Genomic_DNA"/>
</dbReference>
<dbReference type="InterPro" id="IPR001128">
    <property type="entry name" value="Cyt_P450"/>
</dbReference>
<dbReference type="Proteomes" id="UP001497512">
    <property type="component" value="Chromosome 12"/>
</dbReference>
<accession>A0ABP0TK46</accession>
<name>A0ABP0TK46_9BRYO</name>
<evidence type="ECO:0000256" key="9">
    <source>
        <dbReference type="SAM" id="Phobius"/>
    </source>
</evidence>
<evidence type="ECO:0000256" key="8">
    <source>
        <dbReference type="RuleBase" id="RU000461"/>
    </source>
</evidence>
<evidence type="ECO:0000313" key="10">
    <source>
        <dbReference type="EMBL" id="CAK9198607.1"/>
    </source>
</evidence>
<evidence type="ECO:0000256" key="1">
    <source>
        <dbReference type="ARBA" id="ARBA00001971"/>
    </source>
</evidence>
<keyword evidence="3 8" id="KW-0349">Heme</keyword>
<keyword evidence="11" id="KW-1185">Reference proteome</keyword>
<evidence type="ECO:0000256" key="5">
    <source>
        <dbReference type="ARBA" id="ARBA00023002"/>
    </source>
</evidence>
<dbReference type="CDD" id="cd11076">
    <property type="entry name" value="CYP78"/>
    <property type="match status" value="1"/>
</dbReference>